<evidence type="ECO:0000313" key="1">
    <source>
        <dbReference type="EMBL" id="EFN65092.1"/>
    </source>
</evidence>
<sequence length="49" mass="5961">FIDTNQFVDEVSHRHIVFISRFFYLLRCNDRANVTCAFYNTMIYICHLI</sequence>
<protein>
    <submittedName>
        <fullName evidence="1">Uncharacterized protein</fullName>
    </submittedName>
</protein>
<dbReference type="EMBL" id="GL441149">
    <property type="protein sequence ID" value="EFN65092.1"/>
    <property type="molecule type" value="Genomic_DNA"/>
</dbReference>
<name>E2AN90_CAMFO</name>
<feature type="non-terminal residue" evidence="1">
    <location>
        <position position="49"/>
    </location>
</feature>
<evidence type="ECO:0000313" key="2">
    <source>
        <dbReference type="Proteomes" id="UP000000311"/>
    </source>
</evidence>
<accession>E2AN90</accession>
<dbReference type="AlphaFoldDB" id="E2AN90"/>
<organism evidence="2">
    <name type="scientific">Camponotus floridanus</name>
    <name type="common">Florida carpenter ant</name>
    <dbReference type="NCBI Taxonomy" id="104421"/>
    <lineage>
        <taxon>Eukaryota</taxon>
        <taxon>Metazoa</taxon>
        <taxon>Ecdysozoa</taxon>
        <taxon>Arthropoda</taxon>
        <taxon>Hexapoda</taxon>
        <taxon>Insecta</taxon>
        <taxon>Pterygota</taxon>
        <taxon>Neoptera</taxon>
        <taxon>Endopterygota</taxon>
        <taxon>Hymenoptera</taxon>
        <taxon>Apocrita</taxon>
        <taxon>Aculeata</taxon>
        <taxon>Formicoidea</taxon>
        <taxon>Formicidae</taxon>
        <taxon>Formicinae</taxon>
        <taxon>Camponotus</taxon>
    </lineage>
</organism>
<keyword evidence="2" id="KW-1185">Reference proteome</keyword>
<proteinExistence type="predicted"/>
<reference evidence="1 2" key="1">
    <citation type="journal article" date="2010" name="Science">
        <title>Genomic comparison of the ants Camponotus floridanus and Harpegnathos saltator.</title>
        <authorList>
            <person name="Bonasio R."/>
            <person name="Zhang G."/>
            <person name="Ye C."/>
            <person name="Mutti N.S."/>
            <person name="Fang X."/>
            <person name="Qin N."/>
            <person name="Donahue G."/>
            <person name="Yang P."/>
            <person name="Li Q."/>
            <person name="Li C."/>
            <person name="Zhang P."/>
            <person name="Huang Z."/>
            <person name="Berger S.L."/>
            <person name="Reinberg D."/>
            <person name="Wang J."/>
            <person name="Liebig J."/>
        </authorList>
    </citation>
    <scope>NUCLEOTIDE SEQUENCE [LARGE SCALE GENOMIC DNA]</scope>
    <source>
        <strain evidence="2">C129</strain>
    </source>
</reference>
<dbReference type="Proteomes" id="UP000000311">
    <property type="component" value="Unassembled WGS sequence"/>
</dbReference>
<dbReference type="InParanoid" id="E2AN90"/>
<feature type="non-terminal residue" evidence="1">
    <location>
        <position position="1"/>
    </location>
</feature>
<gene>
    <name evidence="1" type="ORF">EAG_00787</name>
</gene>